<gene>
    <name evidence="2" type="ORF">E0493_17740</name>
</gene>
<dbReference type="RefSeq" id="WP_160938595.1">
    <property type="nucleotide sequence ID" value="NZ_SNVJ01000018.1"/>
</dbReference>
<accession>A0A845BDJ7</accession>
<dbReference type="EMBL" id="SNVJ01000018">
    <property type="protein sequence ID" value="MXP65191.1"/>
    <property type="molecule type" value="Genomic_DNA"/>
</dbReference>
<protein>
    <submittedName>
        <fullName evidence="2">Uncharacterized protein</fullName>
    </submittedName>
</protein>
<evidence type="ECO:0000313" key="2">
    <source>
        <dbReference type="EMBL" id="MXP65191.1"/>
    </source>
</evidence>
<dbReference type="AlphaFoldDB" id="A0A845BDJ7"/>
<organism evidence="2 3">
    <name type="scientific">Teichococcus coralli</name>
    <dbReference type="NCBI Taxonomy" id="2545983"/>
    <lineage>
        <taxon>Bacteria</taxon>
        <taxon>Pseudomonadati</taxon>
        <taxon>Pseudomonadota</taxon>
        <taxon>Alphaproteobacteria</taxon>
        <taxon>Acetobacterales</taxon>
        <taxon>Roseomonadaceae</taxon>
        <taxon>Roseomonas</taxon>
    </lineage>
</organism>
<evidence type="ECO:0000256" key="1">
    <source>
        <dbReference type="SAM" id="MobiDB-lite"/>
    </source>
</evidence>
<name>A0A845BDJ7_9PROT</name>
<dbReference type="OrthoDB" id="7205490at2"/>
<feature type="compositionally biased region" description="Basic and acidic residues" evidence="1">
    <location>
        <begin position="59"/>
        <end position="73"/>
    </location>
</feature>
<feature type="region of interest" description="Disordered" evidence="1">
    <location>
        <begin position="1"/>
        <end position="73"/>
    </location>
</feature>
<keyword evidence="3" id="KW-1185">Reference proteome</keyword>
<evidence type="ECO:0000313" key="3">
    <source>
        <dbReference type="Proteomes" id="UP000460715"/>
    </source>
</evidence>
<feature type="compositionally biased region" description="Basic and acidic residues" evidence="1">
    <location>
        <begin position="1"/>
        <end position="10"/>
    </location>
</feature>
<proteinExistence type="predicted"/>
<sequence>MPEHNPDTARHGGPGSSHQNRQDPGKSAPTGHKGGGAQEGPVPGSATNSRESRVSGGGGERDSHHTHDSTSRS</sequence>
<dbReference type="Proteomes" id="UP000460715">
    <property type="component" value="Unassembled WGS sequence"/>
</dbReference>
<comment type="caution">
    <text evidence="2">The sequence shown here is derived from an EMBL/GenBank/DDBJ whole genome shotgun (WGS) entry which is preliminary data.</text>
</comment>
<reference evidence="2 3" key="1">
    <citation type="submission" date="2019-03" db="EMBL/GenBank/DDBJ databases">
        <title>Roseomonas sp. a novel Roseomonas species isolated from Sea whip Gorgonian.</title>
        <authorList>
            <person name="Li F."/>
            <person name="Pan X."/>
            <person name="Huang S."/>
            <person name="Li Z."/>
            <person name="Meng B."/>
        </authorList>
    </citation>
    <scope>NUCLEOTIDE SEQUENCE [LARGE SCALE GENOMIC DNA]</scope>
    <source>
        <strain evidence="2 3">M0104</strain>
    </source>
</reference>